<gene>
    <name evidence="2" type="ORF">T265_15067</name>
</gene>
<dbReference type="EMBL" id="KL596959">
    <property type="protein sequence ID" value="KER21534.1"/>
    <property type="molecule type" value="Genomic_DNA"/>
</dbReference>
<keyword evidence="3" id="KW-1185">Reference proteome</keyword>
<dbReference type="CTD" id="20329233"/>
<sequence>AVGGIKIVHPGFTDSRIDTQDRGFCPGSPGRFCSCRLAAVVHLKGTSEKRVQHRSLCSQRGAGEKQPLLCSCGSLFLSDNPKRTGSLSIFITVDVGTINASLGHICHTAMCLTAAGERQPLTDKNKSDPGNLGNSLDPVYQSLNP</sequence>
<evidence type="ECO:0000256" key="1">
    <source>
        <dbReference type="SAM" id="MobiDB-lite"/>
    </source>
</evidence>
<dbReference type="KEGG" id="ovi:T265_15067"/>
<dbReference type="Proteomes" id="UP000054324">
    <property type="component" value="Unassembled WGS sequence"/>
</dbReference>
<evidence type="ECO:0000313" key="3">
    <source>
        <dbReference type="Proteomes" id="UP000054324"/>
    </source>
</evidence>
<dbReference type="RefSeq" id="XP_009174711.1">
    <property type="nucleotide sequence ID" value="XM_009176447.1"/>
</dbReference>
<protein>
    <submittedName>
        <fullName evidence="2">Uncharacterized protein</fullName>
    </submittedName>
</protein>
<evidence type="ECO:0000313" key="2">
    <source>
        <dbReference type="EMBL" id="KER21534.1"/>
    </source>
</evidence>
<dbReference type="AlphaFoldDB" id="A0A075A2A9"/>
<accession>A0A075A2A9</accession>
<reference evidence="2 3" key="1">
    <citation type="submission" date="2013-11" db="EMBL/GenBank/DDBJ databases">
        <title>Opisthorchis viverrini - life in the bile duct.</title>
        <authorList>
            <person name="Young N.D."/>
            <person name="Nagarajan N."/>
            <person name="Lin S.J."/>
            <person name="Korhonen P.K."/>
            <person name="Jex A.R."/>
            <person name="Hall R.S."/>
            <person name="Safavi-Hemami H."/>
            <person name="Kaewkong W."/>
            <person name="Bertrand D."/>
            <person name="Gao S."/>
            <person name="Seet Q."/>
            <person name="Wongkham S."/>
            <person name="Teh B.T."/>
            <person name="Wongkham C."/>
            <person name="Intapan P.M."/>
            <person name="Maleewong W."/>
            <person name="Yang X."/>
            <person name="Hu M."/>
            <person name="Wang Z."/>
            <person name="Hofmann A."/>
            <person name="Sternberg P.W."/>
            <person name="Tan P."/>
            <person name="Wang J."/>
            <person name="Gasser R.B."/>
        </authorList>
    </citation>
    <scope>NUCLEOTIDE SEQUENCE [LARGE SCALE GENOMIC DNA]</scope>
</reference>
<dbReference type="GeneID" id="20329233"/>
<feature type="region of interest" description="Disordered" evidence="1">
    <location>
        <begin position="122"/>
        <end position="145"/>
    </location>
</feature>
<proteinExistence type="predicted"/>
<feature type="non-terminal residue" evidence="2">
    <location>
        <position position="1"/>
    </location>
</feature>
<name>A0A075A2A9_OPIVI</name>
<organism evidence="2 3">
    <name type="scientific">Opisthorchis viverrini</name>
    <name type="common">Southeast Asian liver fluke</name>
    <dbReference type="NCBI Taxonomy" id="6198"/>
    <lineage>
        <taxon>Eukaryota</taxon>
        <taxon>Metazoa</taxon>
        <taxon>Spiralia</taxon>
        <taxon>Lophotrochozoa</taxon>
        <taxon>Platyhelminthes</taxon>
        <taxon>Trematoda</taxon>
        <taxon>Digenea</taxon>
        <taxon>Opisthorchiida</taxon>
        <taxon>Opisthorchiata</taxon>
        <taxon>Opisthorchiidae</taxon>
        <taxon>Opisthorchis</taxon>
    </lineage>
</organism>